<dbReference type="EMBL" id="NWSH01002969">
    <property type="protein sequence ID" value="PCG67175.1"/>
    <property type="molecule type" value="Genomic_DNA"/>
</dbReference>
<dbReference type="GO" id="GO:0003735">
    <property type="term" value="F:structural constituent of ribosome"/>
    <property type="evidence" value="ECO:0007669"/>
    <property type="project" value="TreeGrafter"/>
</dbReference>
<dbReference type="InterPro" id="IPR019374">
    <property type="entry name" value="Ribosomal_mS22"/>
</dbReference>
<dbReference type="STRING" id="7102.A0A2A4J520"/>
<accession>A0A2A4J520</accession>
<dbReference type="PANTHER" id="PTHR13071:SF4">
    <property type="entry name" value="SMALL RIBOSOMAL SUBUNIT PROTEIN MS22"/>
    <property type="match status" value="1"/>
</dbReference>
<proteinExistence type="predicted"/>
<sequence length="376" mass="43500">MSLLFRKLALSHPRNLITDAQILVISCRKLSLVPSLYDGEQDPAPKFFSSNVQVLLKRLTRPDYNKVFRKRTNQGLSMLRTPTYKFLTNEELEEEIAKANERADRLLQMPPVVKVQQHIDDVLSKDPALTGYDTAKFMFTDITFGVANERRLIVERDPDGTLRSCDHDVRKRLNQVYFPINGRKLREPVMFSDPEKFNSLLDREEYEFVLDRACVQYEPDEPSYQRVTSITYQHLDSHNKYELLRSTRHFGPLVFYLTWHQTMDRFMLELLQSGAVREAVLLVALRQALHTDVPNGDVADAIVQQILPTPVQLTKSEKVTEADIQLDTKCVECIEKYIASNSSMKSQQELALQGFREHYQRLIELSRGLKKAHGNL</sequence>
<protein>
    <recommendedName>
        <fullName evidence="2">28S ribosomal protein S22, mitochondrial</fullName>
    </recommendedName>
</protein>
<dbReference type="GO" id="GO:0005763">
    <property type="term" value="C:mitochondrial small ribosomal subunit"/>
    <property type="evidence" value="ECO:0007669"/>
    <property type="project" value="TreeGrafter"/>
</dbReference>
<reference evidence="1" key="1">
    <citation type="submission" date="2017-09" db="EMBL/GenBank/DDBJ databases">
        <title>Contemporary evolution of a Lepidopteran species, Heliothis virescens, in response to modern agricultural practices.</title>
        <authorList>
            <person name="Fritz M.L."/>
            <person name="Deyonke A.M."/>
            <person name="Papanicolaou A."/>
            <person name="Micinski S."/>
            <person name="Westbrook J."/>
            <person name="Gould F."/>
        </authorList>
    </citation>
    <scope>NUCLEOTIDE SEQUENCE [LARGE SCALE GENOMIC DNA]</scope>
    <source>
        <strain evidence="1">HvINT-</strain>
        <tissue evidence="1">Whole body</tissue>
    </source>
</reference>
<comment type="caution">
    <text evidence="1">The sequence shown here is derived from an EMBL/GenBank/DDBJ whole genome shotgun (WGS) entry which is preliminary data.</text>
</comment>
<name>A0A2A4J520_HELVI</name>
<organism evidence="1">
    <name type="scientific">Heliothis virescens</name>
    <name type="common">Tobacco budworm moth</name>
    <dbReference type="NCBI Taxonomy" id="7102"/>
    <lineage>
        <taxon>Eukaryota</taxon>
        <taxon>Metazoa</taxon>
        <taxon>Ecdysozoa</taxon>
        <taxon>Arthropoda</taxon>
        <taxon>Hexapoda</taxon>
        <taxon>Insecta</taxon>
        <taxon>Pterygota</taxon>
        <taxon>Neoptera</taxon>
        <taxon>Endopterygota</taxon>
        <taxon>Lepidoptera</taxon>
        <taxon>Glossata</taxon>
        <taxon>Ditrysia</taxon>
        <taxon>Noctuoidea</taxon>
        <taxon>Noctuidae</taxon>
        <taxon>Heliothinae</taxon>
        <taxon>Heliothis</taxon>
    </lineage>
</organism>
<evidence type="ECO:0008006" key="2">
    <source>
        <dbReference type="Google" id="ProtNLM"/>
    </source>
</evidence>
<dbReference type="PANTHER" id="PTHR13071">
    <property type="entry name" value="MITOCHONDRIAL 28S RIBOSOMAL PROTEIN S22"/>
    <property type="match status" value="1"/>
</dbReference>
<dbReference type="AlphaFoldDB" id="A0A2A4J520"/>
<dbReference type="Pfam" id="PF10245">
    <property type="entry name" value="MRP-S22"/>
    <property type="match status" value="1"/>
</dbReference>
<gene>
    <name evidence="1" type="ORF">B5V51_6721</name>
</gene>
<evidence type="ECO:0000313" key="1">
    <source>
        <dbReference type="EMBL" id="PCG67175.1"/>
    </source>
</evidence>